<evidence type="ECO:0000313" key="8">
    <source>
        <dbReference type="Ensembl" id="ENSSHAP00000031018.1"/>
    </source>
</evidence>
<feature type="domain" description="Ig-like" evidence="7">
    <location>
        <begin position="2"/>
        <end position="116"/>
    </location>
</feature>
<keyword evidence="4" id="KW-0393">Immunoglobulin domain</keyword>
<keyword evidence="2" id="KW-1064">Adaptive immunity</keyword>
<dbReference type="Proteomes" id="UP000007648">
    <property type="component" value="Unassembled WGS sequence"/>
</dbReference>
<dbReference type="SUPFAM" id="SSF48726">
    <property type="entry name" value="Immunoglobulin"/>
    <property type="match status" value="1"/>
</dbReference>
<dbReference type="InParanoid" id="A0A7N4P006"/>
<accession>A0A7N4P006</accession>
<evidence type="ECO:0000256" key="3">
    <source>
        <dbReference type="ARBA" id="ARBA00023170"/>
    </source>
</evidence>
<dbReference type="InterPro" id="IPR003599">
    <property type="entry name" value="Ig_sub"/>
</dbReference>
<dbReference type="InterPro" id="IPR013106">
    <property type="entry name" value="Ig_V-set"/>
</dbReference>
<feature type="signal peptide" evidence="6">
    <location>
        <begin position="1"/>
        <end position="20"/>
    </location>
</feature>
<dbReference type="AlphaFoldDB" id="A0A7N4P006"/>
<feature type="chain" id="PRO_5029586811" description="Ig-like domain-containing protein" evidence="6">
    <location>
        <begin position="21"/>
        <end position="154"/>
    </location>
</feature>
<keyword evidence="5" id="KW-1279">T cell receptor</keyword>
<dbReference type="PANTHER" id="PTHR19367:SF18">
    <property type="entry name" value="T CELL RECEPTOR ALPHA VARIABLE 16"/>
    <property type="match status" value="1"/>
</dbReference>
<keyword evidence="9" id="KW-1185">Reference proteome</keyword>
<name>A0A7N4P006_SARHA</name>
<evidence type="ECO:0000256" key="5">
    <source>
        <dbReference type="ARBA" id="ARBA00043266"/>
    </source>
</evidence>
<keyword evidence="5" id="KW-0391">Immunity</keyword>
<dbReference type="PROSITE" id="PS50835">
    <property type="entry name" value="IG_LIKE"/>
    <property type="match status" value="1"/>
</dbReference>
<dbReference type="GO" id="GO:0042101">
    <property type="term" value="C:T cell receptor complex"/>
    <property type="evidence" value="ECO:0007669"/>
    <property type="project" value="UniProtKB-KW"/>
</dbReference>
<evidence type="ECO:0000256" key="4">
    <source>
        <dbReference type="ARBA" id="ARBA00023319"/>
    </source>
</evidence>
<dbReference type="Gene3D" id="2.60.40.10">
    <property type="entry name" value="Immunoglobulins"/>
    <property type="match status" value="1"/>
</dbReference>
<dbReference type="InterPro" id="IPR007110">
    <property type="entry name" value="Ig-like_dom"/>
</dbReference>
<proteinExistence type="predicted"/>
<protein>
    <recommendedName>
        <fullName evidence="7">Ig-like domain-containing protein</fullName>
    </recommendedName>
</protein>
<sequence>MPFVSILALATLLIAGTTEAQSVTQPENQVSVSEGSPVELKCTYSSSGSVFLFWYVKYPNQELQILLRHISGESNKGFQAKLNKEETSYHLKKLHVQEEDSAVYFCALSDTMRRLTKGAEHKPAEMFSLKCSSKGFVLSFSESPKWGSVIPKEE</sequence>
<dbReference type="FunCoup" id="A0A7N4P006">
    <property type="interactions" value="129"/>
</dbReference>
<reference evidence="8" key="2">
    <citation type="submission" date="2025-08" db="UniProtKB">
        <authorList>
            <consortium name="Ensembl"/>
        </authorList>
    </citation>
    <scope>IDENTIFICATION</scope>
</reference>
<dbReference type="PANTHER" id="PTHR19367">
    <property type="entry name" value="T-CELL RECEPTOR ALPHA CHAIN V REGION"/>
    <property type="match status" value="1"/>
</dbReference>
<dbReference type="SMART" id="SM00406">
    <property type="entry name" value="IGv"/>
    <property type="match status" value="1"/>
</dbReference>
<dbReference type="InterPro" id="IPR036179">
    <property type="entry name" value="Ig-like_dom_sf"/>
</dbReference>
<dbReference type="SMART" id="SM00409">
    <property type="entry name" value="IG"/>
    <property type="match status" value="1"/>
</dbReference>
<evidence type="ECO:0000259" key="7">
    <source>
        <dbReference type="PROSITE" id="PS50835"/>
    </source>
</evidence>
<dbReference type="GeneTree" id="ENSGT00940000153073"/>
<evidence type="ECO:0000256" key="2">
    <source>
        <dbReference type="ARBA" id="ARBA00023130"/>
    </source>
</evidence>
<evidence type="ECO:0000256" key="6">
    <source>
        <dbReference type="SAM" id="SignalP"/>
    </source>
</evidence>
<keyword evidence="3" id="KW-0675">Receptor</keyword>
<dbReference type="Ensembl" id="ENSSHAT00000046444.1">
    <property type="protein sequence ID" value="ENSSHAP00000031018.1"/>
    <property type="gene ID" value="ENSSHAG00000029889.1"/>
</dbReference>
<evidence type="ECO:0000256" key="1">
    <source>
        <dbReference type="ARBA" id="ARBA00022729"/>
    </source>
</evidence>
<reference evidence="8" key="3">
    <citation type="submission" date="2025-09" db="UniProtKB">
        <authorList>
            <consortium name="Ensembl"/>
        </authorList>
    </citation>
    <scope>IDENTIFICATION</scope>
</reference>
<reference evidence="8 9" key="1">
    <citation type="journal article" date="2011" name="Proc. Natl. Acad. Sci. U.S.A.">
        <title>Genetic diversity and population structure of the endangered marsupial Sarcophilus harrisii (Tasmanian devil).</title>
        <authorList>
            <person name="Miller W."/>
            <person name="Hayes V.M."/>
            <person name="Ratan A."/>
            <person name="Petersen D.C."/>
            <person name="Wittekindt N.E."/>
            <person name="Miller J."/>
            <person name="Walenz B."/>
            <person name="Knight J."/>
            <person name="Qi J."/>
            <person name="Zhao F."/>
            <person name="Wang Q."/>
            <person name="Bedoya-Reina O.C."/>
            <person name="Katiyar N."/>
            <person name="Tomsho L.P."/>
            <person name="Kasson L.M."/>
            <person name="Hardie R.A."/>
            <person name="Woodbridge P."/>
            <person name="Tindall E.A."/>
            <person name="Bertelsen M.F."/>
            <person name="Dixon D."/>
            <person name="Pyecroft S."/>
            <person name="Helgen K.M."/>
            <person name="Lesk A.M."/>
            <person name="Pringle T.H."/>
            <person name="Patterson N."/>
            <person name="Zhang Y."/>
            <person name="Kreiss A."/>
            <person name="Woods G.M."/>
            <person name="Jones M.E."/>
            <person name="Schuster S.C."/>
        </authorList>
    </citation>
    <scope>NUCLEOTIDE SEQUENCE [LARGE SCALE GENOMIC DNA]</scope>
</reference>
<dbReference type="InterPro" id="IPR051287">
    <property type="entry name" value="TCR_variable_region"/>
</dbReference>
<dbReference type="InterPro" id="IPR013783">
    <property type="entry name" value="Ig-like_fold"/>
</dbReference>
<dbReference type="GO" id="GO:0002250">
    <property type="term" value="P:adaptive immune response"/>
    <property type="evidence" value="ECO:0007669"/>
    <property type="project" value="UniProtKB-KW"/>
</dbReference>
<organism evidence="8 9">
    <name type="scientific">Sarcophilus harrisii</name>
    <name type="common">Tasmanian devil</name>
    <name type="synonym">Sarcophilus laniarius</name>
    <dbReference type="NCBI Taxonomy" id="9305"/>
    <lineage>
        <taxon>Eukaryota</taxon>
        <taxon>Metazoa</taxon>
        <taxon>Chordata</taxon>
        <taxon>Craniata</taxon>
        <taxon>Vertebrata</taxon>
        <taxon>Euteleostomi</taxon>
        <taxon>Mammalia</taxon>
        <taxon>Metatheria</taxon>
        <taxon>Dasyuromorphia</taxon>
        <taxon>Dasyuridae</taxon>
        <taxon>Sarcophilus</taxon>
    </lineage>
</organism>
<evidence type="ECO:0000313" key="9">
    <source>
        <dbReference type="Proteomes" id="UP000007648"/>
    </source>
</evidence>
<dbReference type="Pfam" id="PF07686">
    <property type="entry name" value="V-set"/>
    <property type="match status" value="1"/>
</dbReference>
<keyword evidence="1 6" id="KW-0732">Signal</keyword>